<comment type="caution">
    <text evidence="1">The sequence shown here is derived from an EMBL/GenBank/DDBJ whole genome shotgun (WGS) entry which is preliminary data.</text>
</comment>
<dbReference type="STRING" id="5627.A0A1C7LRX2"/>
<dbReference type="Proteomes" id="UP000092993">
    <property type="component" value="Unassembled WGS sequence"/>
</dbReference>
<name>A0A1C7LRX2_GRIFR</name>
<reference evidence="1 2" key="1">
    <citation type="submission" date="2016-03" db="EMBL/GenBank/DDBJ databases">
        <title>Whole genome sequencing of Grifola frondosa 9006-11.</title>
        <authorList>
            <person name="Min B."/>
            <person name="Park H."/>
            <person name="Kim J.-G."/>
            <person name="Cho H."/>
            <person name="Oh Y.-L."/>
            <person name="Kong W.-S."/>
            <person name="Choi I.-G."/>
        </authorList>
    </citation>
    <scope>NUCLEOTIDE SEQUENCE [LARGE SCALE GENOMIC DNA]</scope>
    <source>
        <strain evidence="1 2">9006-11</strain>
    </source>
</reference>
<keyword evidence="2" id="KW-1185">Reference proteome</keyword>
<proteinExistence type="predicted"/>
<evidence type="ECO:0000313" key="2">
    <source>
        <dbReference type="Proteomes" id="UP000092993"/>
    </source>
</evidence>
<dbReference type="OrthoDB" id="2670481at2759"/>
<accession>A0A1C7LRX2</accession>
<sequence>MIPSRLARDDEPSFQIIHALHLLERILQDISQRSTSFEIVFWRVTRHRALQAGRSDYAFASRTLAHMMLLKHLSSWTSQLDKAYVCYDQ</sequence>
<gene>
    <name evidence="1" type="ORF">A0H81_12098</name>
</gene>
<dbReference type="AlphaFoldDB" id="A0A1C7LRX2"/>
<protein>
    <submittedName>
        <fullName evidence="1">Uncharacterized protein</fullName>
    </submittedName>
</protein>
<dbReference type="EMBL" id="LUGG01000023">
    <property type="protein sequence ID" value="OBZ67571.1"/>
    <property type="molecule type" value="Genomic_DNA"/>
</dbReference>
<evidence type="ECO:0000313" key="1">
    <source>
        <dbReference type="EMBL" id="OBZ67571.1"/>
    </source>
</evidence>
<organism evidence="1 2">
    <name type="scientific">Grifola frondosa</name>
    <name type="common">Maitake</name>
    <name type="synonym">Polyporus frondosus</name>
    <dbReference type="NCBI Taxonomy" id="5627"/>
    <lineage>
        <taxon>Eukaryota</taxon>
        <taxon>Fungi</taxon>
        <taxon>Dikarya</taxon>
        <taxon>Basidiomycota</taxon>
        <taxon>Agaricomycotina</taxon>
        <taxon>Agaricomycetes</taxon>
        <taxon>Polyporales</taxon>
        <taxon>Grifolaceae</taxon>
        <taxon>Grifola</taxon>
    </lineage>
</organism>